<keyword evidence="1 6" id="KW-0489">Methyltransferase</keyword>
<dbReference type="GO" id="GO:0008168">
    <property type="term" value="F:methyltransferase activity"/>
    <property type="evidence" value="ECO:0007669"/>
    <property type="project" value="UniProtKB-KW"/>
</dbReference>
<evidence type="ECO:0000256" key="1">
    <source>
        <dbReference type="ARBA" id="ARBA00022603"/>
    </source>
</evidence>
<dbReference type="InterPro" id="IPR018117">
    <property type="entry name" value="C5_DNA_meth_AS"/>
</dbReference>
<keyword evidence="5" id="KW-1133">Transmembrane helix</keyword>
<feature type="transmembrane region" description="Helical" evidence="5">
    <location>
        <begin position="21"/>
        <end position="41"/>
    </location>
</feature>
<evidence type="ECO:0000313" key="6">
    <source>
        <dbReference type="EMBL" id="AXF95680.1"/>
    </source>
</evidence>
<dbReference type="AlphaFoldDB" id="A0A345DN92"/>
<dbReference type="GO" id="GO:0009307">
    <property type="term" value="P:DNA restriction-modification system"/>
    <property type="evidence" value="ECO:0007669"/>
    <property type="project" value="UniProtKB-KW"/>
</dbReference>
<accession>A0A345DN92</accession>
<keyword evidence="7" id="KW-1185">Reference proteome</keyword>
<dbReference type="GO" id="GO:0032259">
    <property type="term" value="P:methylation"/>
    <property type="evidence" value="ECO:0007669"/>
    <property type="project" value="UniProtKB-KW"/>
</dbReference>
<organism evidence="6 7">
    <name type="scientific">Spiroplasma phoeniceum P40</name>
    <dbReference type="NCBI Taxonomy" id="1276259"/>
    <lineage>
        <taxon>Bacteria</taxon>
        <taxon>Bacillati</taxon>
        <taxon>Mycoplasmatota</taxon>
        <taxon>Mollicutes</taxon>
        <taxon>Entomoplasmatales</taxon>
        <taxon>Spiroplasmataceae</taxon>
        <taxon>Spiroplasma</taxon>
    </lineage>
</organism>
<evidence type="ECO:0000256" key="2">
    <source>
        <dbReference type="ARBA" id="ARBA00022679"/>
    </source>
</evidence>
<keyword evidence="2" id="KW-0808">Transferase</keyword>
<evidence type="ECO:0000256" key="3">
    <source>
        <dbReference type="ARBA" id="ARBA00022691"/>
    </source>
</evidence>
<evidence type="ECO:0000313" key="7">
    <source>
        <dbReference type="Proteomes" id="UP000253689"/>
    </source>
</evidence>
<dbReference type="SUPFAM" id="SSF53335">
    <property type="entry name" value="S-adenosyl-L-methionine-dependent methyltransferases"/>
    <property type="match status" value="1"/>
</dbReference>
<name>A0A345DN92_9MOLU</name>
<dbReference type="Pfam" id="PF00145">
    <property type="entry name" value="DNA_methylase"/>
    <property type="match status" value="1"/>
</dbReference>
<evidence type="ECO:0000256" key="5">
    <source>
        <dbReference type="SAM" id="Phobius"/>
    </source>
</evidence>
<dbReference type="Proteomes" id="UP000253689">
    <property type="component" value="Chromosome"/>
</dbReference>
<dbReference type="EMBL" id="CP031088">
    <property type="protein sequence ID" value="AXF95680.1"/>
    <property type="molecule type" value="Genomic_DNA"/>
</dbReference>
<keyword evidence="5" id="KW-0812">Transmembrane</keyword>
<keyword evidence="3" id="KW-0949">S-adenosyl-L-methionine</keyword>
<reference evidence="7" key="1">
    <citation type="submission" date="2018-07" db="EMBL/GenBank/DDBJ databases">
        <title>Complete Genome Sequence of Spiroplasma phoeniceum.</title>
        <authorList>
            <person name="Davis R.E."/>
            <person name="Shao J.Y."/>
            <person name="Zhao Y."/>
            <person name="Silver A."/>
            <person name="Stump z."/>
            <person name="Gasparich G."/>
        </authorList>
    </citation>
    <scope>NUCLEOTIDE SEQUENCE [LARGE SCALE GENOMIC DNA]</scope>
    <source>
        <strain evidence="7">P40</strain>
    </source>
</reference>
<evidence type="ECO:0000256" key="4">
    <source>
        <dbReference type="ARBA" id="ARBA00022747"/>
    </source>
</evidence>
<dbReference type="KEGG" id="sphh:SDAV_00693"/>
<proteinExistence type="predicted"/>
<gene>
    <name evidence="6" type="ORF">SDAV_00693</name>
</gene>
<keyword evidence="5" id="KW-0472">Membrane</keyword>
<dbReference type="PROSITE" id="PS00094">
    <property type="entry name" value="C5_MTASE_1"/>
    <property type="match status" value="1"/>
</dbReference>
<keyword evidence="4" id="KW-0680">Restriction system</keyword>
<protein>
    <submittedName>
        <fullName evidence="6">Cytosine-specific DNA modification methylase, HpaII-like protein</fullName>
    </submittedName>
</protein>
<dbReference type="InterPro" id="IPR001525">
    <property type="entry name" value="C5_MeTfrase"/>
</dbReference>
<dbReference type="RefSeq" id="WP_114564541.1">
    <property type="nucleotide sequence ID" value="NZ_CP031088.1"/>
</dbReference>
<dbReference type="Gene3D" id="3.40.50.150">
    <property type="entry name" value="Vaccinia Virus protein VP39"/>
    <property type="match status" value="1"/>
</dbReference>
<sequence>MINCPFCKYIHNIYNENNINILFFFFFFVLIGITIHELFYIKEKLEEWRFIMLKVIELFAWIGSQRKALEKIGINHKVIAFCDNDKYAEKSYRAIFNDYDTPNLGDITKLETLPYADLITWSFPCQDISSANNNGQGLNGKRSGLAYKVVGSIHYS</sequence>
<dbReference type="InterPro" id="IPR029063">
    <property type="entry name" value="SAM-dependent_MTases_sf"/>
</dbReference>